<dbReference type="InterPro" id="IPR036291">
    <property type="entry name" value="NAD(P)-bd_dom_sf"/>
</dbReference>
<protein>
    <submittedName>
        <fullName evidence="3">NAD dependent epimerase/dehydratase family protein</fullName>
    </submittedName>
</protein>
<evidence type="ECO:0000313" key="3">
    <source>
        <dbReference type="EMBL" id="SHM73405.1"/>
    </source>
</evidence>
<dbReference type="Proteomes" id="UP000184420">
    <property type="component" value="Unassembled WGS sequence"/>
</dbReference>
<sequence>MGLKIIITGATGMVGEGVLLTCLENPQVEQVLIVSRRHYDFTHPKLTERLVPDFFRLDTIAADLKGFDACFFCAGVTSIGKGEDEYRRLTYDTTIAFAQQLLAQSPDISFIYVSGAGTDSSEKGRSMWARVKGKTENDLAKLPFKKEYNFRPGFMKAVPGQKNPPRLYYAFAWMYPFLKLLMPNMTSTLQQVGTAMINAVTKGYPANVLEVKDINKLGAQ</sequence>
<dbReference type="GO" id="GO:0016020">
    <property type="term" value="C:membrane"/>
    <property type="evidence" value="ECO:0007669"/>
    <property type="project" value="UniProtKB-SubCell"/>
</dbReference>
<dbReference type="SUPFAM" id="SSF51735">
    <property type="entry name" value="NAD(P)-binding Rossmann-fold domains"/>
    <property type="match status" value="1"/>
</dbReference>
<dbReference type="Pfam" id="PF01370">
    <property type="entry name" value="Epimerase"/>
    <property type="match status" value="1"/>
</dbReference>
<proteinExistence type="predicted"/>
<comment type="subcellular location">
    <subcellularLocation>
        <location evidence="1">Membrane</location>
    </subcellularLocation>
</comment>
<dbReference type="RefSeq" id="WP_073086338.1">
    <property type="nucleotide sequence ID" value="NZ_FRBL01000010.1"/>
</dbReference>
<dbReference type="Gene3D" id="3.40.50.720">
    <property type="entry name" value="NAD(P)-binding Rossmann-like Domain"/>
    <property type="match status" value="1"/>
</dbReference>
<gene>
    <name evidence="3" type="ORF">SAMN05444266_110155</name>
</gene>
<dbReference type="EMBL" id="FRBL01000010">
    <property type="protein sequence ID" value="SHM73405.1"/>
    <property type="molecule type" value="Genomic_DNA"/>
</dbReference>
<evidence type="ECO:0000256" key="1">
    <source>
        <dbReference type="ARBA" id="ARBA00004370"/>
    </source>
</evidence>
<dbReference type="OrthoDB" id="9798632at2"/>
<dbReference type="PANTHER" id="PTHR14097">
    <property type="entry name" value="OXIDOREDUCTASE HTATIP2"/>
    <property type="match status" value="1"/>
</dbReference>
<keyword evidence="4" id="KW-1185">Reference proteome</keyword>
<dbReference type="PANTHER" id="PTHR14097:SF8">
    <property type="entry name" value="NAD(P)-BINDING DOMAIN-CONTAINING PROTEIN"/>
    <property type="match status" value="1"/>
</dbReference>
<name>A0A1M7L627_9BACT</name>
<dbReference type="InterPro" id="IPR001509">
    <property type="entry name" value="Epimerase_deHydtase"/>
</dbReference>
<dbReference type="STRING" id="1419482.SAMN05444266_110155"/>
<dbReference type="AlphaFoldDB" id="A0A1M7L627"/>
<evidence type="ECO:0000259" key="2">
    <source>
        <dbReference type="Pfam" id="PF01370"/>
    </source>
</evidence>
<reference evidence="3 4" key="1">
    <citation type="submission" date="2016-11" db="EMBL/GenBank/DDBJ databases">
        <authorList>
            <person name="Jaros S."/>
            <person name="Januszkiewicz K."/>
            <person name="Wedrychowicz H."/>
        </authorList>
    </citation>
    <scope>NUCLEOTIDE SEQUENCE [LARGE SCALE GENOMIC DNA]</scope>
    <source>
        <strain evidence="3 4">DSM 27406</strain>
    </source>
</reference>
<organism evidence="3 4">
    <name type="scientific">Chitinophaga jiangningensis</name>
    <dbReference type="NCBI Taxonomy" id="1419482"/>
    <lineage>
        <taxon>Bacteria</taxon>
        <taxon>Pseudomonadati</taxon>
        <taxon>Bacteroidota</taxon>
        <taxon>Chitinophagia</taxon>
        <taxon>Chitinophagales</taxon>
        <taxon>Chitinophagaceae</taxon>
        <taxon>Chitinophaga</taxon>
    </lineage>
</organism>
<evidence type="ECO:0000313" key="4">
    <source>
        <dbReference type="Proteomes" id="UP000184420"/>
    </source>
</evidence>
<feature type="domain" description="NAD-dependent epimerase/dehydratase" evidence="2">
    <location>
        <begin position="5"/>
        <end position="104"/>
    </location>
</feature>
<accession>A0A1M7L627</accession>